<dbReference type="OrthoDB" id="9785602at2"/>
<dbReference type="InterPro" id="IPR051531">
    <property type="entry name" value="N-acetyltransferase"/>
</dbReference>
<protein>
    <submittedName>
        <fullName evidence="2">GNAT family N-acetyltransferase</fullName>
    </submittedName>
</protein>
<dbReference type="Proteomes" id="UP000309676">
    <property type="component" value="Unassembled WGS sequence"/>
</dbReference>
<reference evidence="2 3" key="1">
    <citation type="submission" date="2019-05" db="EMBL/GenBank/DDBJ databases">
        <authorList>
            <person name="Narsing Rao M.P."/>
            <person name="Li W.J."/>
        </authorList>
    </citation>
    <scope>NUCLEOTIDE SEQUENCE [LARGE SCALE GENOMIC DNA]</scope>
    <source>
        <strain evidence="2 3">SYSU_K30003</strain>
    </source>
</reference>
<evidence type="ECO:0000313" key="2">
    <source>
        <dbReference type="EMBL" id="TLS49572.1"/>
    </source>
</evidence>
<dbReference type="InterPro" id="IPR000182">
    <property type="entry name" value="GNAT_dom"/>
</dbReference>
<dbReference type="AlphaFoldDB" id="A0A5R9FZU3"/>
<dbReference type="SUPFAM" id="SSF55729">
    <property type="entry name" value="Acyl-CoA N-acyltransferases (Nat)"/>
    <property type="match status" value="1"/>
</dbReference>
<organism evidence="2 3">
    <name type="scientific">Paenibacillus antri</name>
    <dbReference type="NCBI Taxonomy" id="2582848"/>
    <lineage>
        <taxon>Bacteria</taxon>
        <taxon>Bacillati</taxon>
        <taxon>Bacillota</taxon>
        <taxon>Bacilli</taxon>
        <taxon>Bacillales</taxon>
        <taxon>Paenibacillaceae</taxon>
        <taxon>Paenibacillus</taxon>
    </lineage>
</organism>
<evidence type="ECO:0000259" key="1">
    <source>
        <dbReference type="PROSITE" id="PS51186"/>
    </source>
</evidence>
<dbReference type="InterPro" id="IPR016181">
    <property type="entry name" value="Acyl_CoA_acyltransferase"/>
</dbReference>
<keyword evidence="3" id="KW-1185">Reference proteome</keyword>
<gene>
    <name evidence="2" type="ORF">FE782_24595</name>
</gene>
<dbReference type="Gene3D" id="3.40.630.30">
    <property type="match status" value="1"/>
</dbReference>
<dbReference type="EMBL" id="VCIW01000020">
    <property type="protein sequence ID" value="TLS49572.1"/>
    <property type="molecule type" value="Genomic_DNA"/>
</dbReference>
<dbReference type="PANTHER" id="PTHR43792">
    <property type="entry name" value="GNAT FAMILY, PUTATIVE (AFU_ORTHOLOGUE AFUA_3G00765)-RELATED-RELATED"/>
    <property type="match status" value="1"/>
</dbReference>
<name>A0A5R9FZU3_9BACL</name>
<comment type="caution">
    <text evidence="2">The sequence shown here is derived from an EMBL/GenBank/DDBJ whole genome shotgun (WGS) entry which is preliminary data.</text>
</comment>
<accession>A0A5R9FZU3</accession>
<dbReference type="RefSeq" id="WP_138197015.1">
    <property type="nucleotide sequence ID" value="NZ_VCIW01000020.1"/>
</dbReference>
<dbReference type="GO" id="GO:0016747">
    <property type="term" value="F:acyltransferase activity, transferring groups other than amino-acyl groups"/>
    <property type="evidence" value="ECO:0007669"/>
    <property type="project" value="InterPro"/>
</dbReference>
<dbReference type="Pfam" id="PF13302">
    <property type="entry name" value="Acetyltransf_3"/>
    <property type="match status" value="1"/>
</dbReference>
<dbReference type="PROSITE" id="PS51186">
    <property type="entry name" value="GNAT"/>
    <property type="match status" value="1"/>
</dbReference>
<proteinExistence type="predicted"/>
<evidence type="ECO:0000313" key="3">
    <source>
        <dbReference type="Proteomes" id="UP000309676"/>
    </source>
</evidence>
<keyword evidence="2" id="KW-0808">Transferase</keyword>
<sequence length="180" mass="20475">MKLITERLTIRDFVFDDWKEVHAYASSSLVATHMIWGPNTEAETQSFIERTFEMQNQTPRKDYELAVTLSSGGELIGGVGLHVEAVGVGEIGYCLNPQYWRKGFASEAAREILRFGFSDLGLHRMYATCRPENVGSASVMKKIGMTYEGHLREHLFAKGKWHDSYQYSILAKEWFALEKG</sequence>
<feature type="domain" description="N-acetyltransferase" evidence="1">
    <location>
        <begin position="8"/>
        <end position="172"/>
    </location>
</feature>